<gene>
    <name evidence="1" type="ORF">BDN71DRAFT_1425975</name>
</gene>
<dbReference type="AlphaFoldDB" id="A0A9P6ABJ5"/>
<accession>A0A9P6ABJ5</accession>
<dbReference type="EMBL" id="MU154521">
    <property type="protein sequence ID" value="KAF9502275.1"/>
    <property type="molecule type" value="Genomic_DNA"/>
</dbReference>
<dbReference type="OrthoDB" id="3172239at2759"/>
<organism evidence="1 2">
    <name type="scientific">Pleurotus eryngii</name>
    <name type="common">Boletus of the steppes</name>
    <dbReference type="NCBI Taxonomy" id="5323"/>
    <lineage>
        <taxon>Eukaryota</taxon>
        <taxon>Fungi</taxon>
        <taxon>Dikarya</taxon>
        <taxon>Basidiomycota</taxon>
        <taxon>Agaricomycotina</taxon>
        <taxon>Agaricomycetes</taxon>
        <taxon>Agaricomycetidae</taxon>
        <taxon>Agaricales</taxon>
        <taxon>Pleurotineae</taxon>
        <taxon>Pleurotaceae</taxon>
        <taxon>Pleurotus</taxon>
    </lineage>
</organism>
<reference evidence="1" key="1">
    <citation type="submission" date="2020-11" db="EMBL/GenBank/DDBJ databases">
        <authorList>
            <consortium name="DOE Joint Genome Institute"/>
            <person name="Ahrendt S."/>
            <person name="Riley R."/>
            <person name="Andreopoulos W."/>
            <person name="Labutti K."/>
            <person name="Pangilinan J."/>
            <person name="Ruiz-Duenas F.J."/>
            <person name="Barrasa J.M."/>
            <person name="Sanchez-Garcia M."/>
            <person name="Camarero S."/>
            <person name="Miyauchi S."/>
            <person name="Serrano A."/>
            <person name="Linde D."/>
            <person name="Babiker R."/>
            <person name="Drula E."/>
            <person name="Ayuso-Fernandez I."/>
            <person name="Pacheco R."/>
            <person name="Padilla G."/>
            <person name="Ferreira P."/>
            <person name="Barriuso J."/>
            <person name="Kellner H."/>
            <person name="Castanera R."/>
            <person name="Alfaro M."/>
            <person name="Ramirez L."/>
            <person name="Pisabarro A.G."/>
            <person name="Kuo A."/>
            <person name="Tritt A."/>
            <person name="Lipzen A."/>
            <person name="He G."/>
            <person name="Yan M."/>
            <person name="Ng V."/>
            <person name="Cullen D."/>
            <person name="Martin F."/>
            <person name="Rosso M.-N."/>
            <person name="Henrissat B."/>
            <person name="Hibbett D."/>
            <person name="Martinez A.T."/>
            <person name="Grigoriev I.V."/>
        </authorList>
    </citation>
    <scope>NUCLEOTIDE SEQUENCE</scope>
    <source>
        <strain evidence="1">ATCC 90797</strain>
    </source>
</reference>
<comment type="caution">
    <text evidence="1">The sequence shown here is derived from an EMBL/GenBank/DDBJ whole genome shotgun (WGS) entry which is preliminary data.</text>
</comment>
<dbReference type="Proteomes" id="UP000807025">
    <property type="component" value="Unassembled WGS sequence"/>
</dbReference>
<sequence>MVLIETSKHNGKPQSCPKLEVKIKQMDKPPVDLAFMLVGMKCFQTEDPLYMFHPLLGPIELLKLNGYAEVEQGTDLAAFVPFFHAMARATELLIHGLDDITFSLFDMPSMLRKKGVHVPYMLPCLKKISLYQVRDLTDTEKLVGWIGKLLLARKVLGAPIDMLEIVLKHSYKSAIKLKVTLQDLKPLNKVVKVAFISE</sequence>
<proteinExistence type="predicted"/>
<evidence type="ECO:0000313" key="1">
    <source>
        <dbReference type="EMBL" id="KAF9502275.1"/>
    </source>
</evidence>
<evidence type="ECO:0000313" key="2">
    <source>
        <dbReference type="Proteomes" id="UP000807025"/>
    </source>
</evidence>
<keyword evidence="2" id="KW-1185">Reference proteome</keyword>
<name>A0A9P6ABJ5_PLEER</name>
<protein>
    <submittedName>
        <fullName evidence="1">Uncharacterized protein</fullName>
    </submittedName>
</protein>